<feature type="domain" description="PRC-barrel" evidence="2">
    <location>
        <begin position="182"/>
        <end position="241"/>
    </location>
</feature>
<dbReference type="Pfam" id="PF05239">
    <property type="entry name" value="PRC"/>
    <property type="match status" value="2"/>
</dbReference>
<dbReference type="PANTHER" id="PTHR36505">
    <property type="entry name" value="BLR1072 PROTEIN"/>
    <property type="match status" value="1"/>
</dbReference>
<accession>A0A1I7DW47</accession>
<dbReference type="EMBL" id="FPAW01000036">
    <property type="protein sequence ID" value="SFU15885.1"/>
    <property type="molecule type" value="Genomic_DNA"/>
</dbReference>
<evidence type="ECO:0000313" key="3">
    <source>
        <dbReference type="EMBL" id="SFU15885.1"/>
    </source>
</evidence>
<dbReference type="InterPro" id="IPR011033">
    <property type="entry name" value="PRC_barrel-like_sf"/>
</dbReference>
<feature type="domain" description="PRC-barrel" evidence="2">
    <location>
        <begin position="38"/>
        <end position="125"/>
    </location>
</feature>
<protein>
    <submittedName>
        <fullName evidence="3">PRC-barrel domain-containing protein</fullName>
    </submittedName>
</protein>
<evidence type="ECO:0000259" key="2">
    <source>
        <dbReference type="Pfam" id="PF05239"/>
    </source>
</evidence>
<evidence type="ECO:0000256" key="1">
    <source>
        <dbReference type="SAM" id="SignalP"/>
    </source>
</evidence>
<dbReference type="SUPFAM" id="SSF50346">
    <property type="entry name" value="PRC-barrel domain"/>
    <property type="match status" value="2"/>
</dbReference>
<keyword evidence="4" id="KW-1185">Reference proteome</keyword>
<dbReference type="PANTHER" id="PTHR36505:SF1">
    <property type="entry name" value="BLR1072 PROTEIN"/>
    <property type="match status" value="1"/>
</dbReference>
<proteinExistence type="predicted"/>
<dbReference type="OrthoDB" id="7876889at2"/>
<dbReference type="STRING" id="999627.SAMN05216236_13618"/>
<dbReference type="AlphaFoldDB" id="A0A1I7DW47"/>
<name>A0A1I7DW47_9RHOB</name>
<dbReference type="eggNOG" id="COG3861">
    <property type="taxonomic scope" value="Bacteria"/>
</dbReference>
<feature type="chain" id="PRO_5010315302" evidence="1">
    <location>
        <begin position="21"/>
        <end position="264"/>
    </location>
</feature>
<keyword evidence="1" id="KW-0732">Signal</keyword>
<dbReference type="RefSeq" id="WP_027260417.1">
    <property type="nucleotide sequence ID" value="NZ_FPAW01000036.1"/>
</dbReference>
<reference evidence="3 4" key="1">
    <citation type="submission" date="2016-10" db="EMBL/GenBank/DDBJ databases">
        <authorList>
            <person name="de Groot N.N."/>
        </authorList>
    </citation>
    <scope>NUCLEOTIDE SEQUENCE [LARGE SCALE GENOMIC DNA]</scope>
    <source>
        <strain evidence="3 4">CGMCC 1.10959</strain>
    </source>
</reference>
<gene>
    <name evidence="3" type="ORF">SAMN05216236_13618</name>
</gene>
<sequence>MKTLMMTTAVCLTMATSAVADNHMTGFMDYSVTNNDLLASEFIGMRVYRAEEDVDVMTNMAPDAQTEWDDIGEINELVISPDGNVIAVIVGVGGFLGVGEKDVAMDMNQIHILREADDADDYFLVIKSSSDALKAAPSFARDMNKPEMDAAAEPKRSMLMAPDVKREGYAKTERTELTTEMLTGARVYGVDDEDVGEIHSLLLDDKGAIERAVIDVGGFLGMGEKPVAVTFDELTILRKDGGDEVQVYIDSSQEALKAQPTYEK</sequence>
<feature type="signal peptide" evidence="1">
    <location>
        <begin position="1"/>
        <end position="20"/>
    </location>
</feature>
<dbReference type="InterPro" id="IPR027275">
    <property type="entry name" value="PRC-brl_dom"/>
</dbReference>
<dbReference type="Gene3D" id="2.30.30.240">
    <property type="entry name" value="PRC-barrel domain"/>
    <property type="match status" value="2"/>
</dbReference>
<evidence type="ECO:0000313" key="4">
    <source>
        <dbReference type="Proteomes" id="UP000182466"/>
    </source>
</evidence>
<dbReference type="Proteomes" id="UP000182466">
    <property type="component" value="Unassembled WGS sequence"/>
</dbReference>
<organism evidence="3 4">
    <name type="scientific">Sedimentitalea nanhaiensis</name>
    <dbReference type="NCBI Taxonomy" id="999627"/>
    <lineage>
        <taxon>Bacteria</taxon>
        <taxon>Pseudomonadati</taxon>
        <taxon>Pseudomonadota</taxon>
        <taxon>Alphaproteobacteria</taxon>
        <taxon>Rhodobacterales</taxon>
        <taxon>Paracoccaceae</taxon>
        <taxon>Sedimentitalea</taxon>
    </lineage>
</organism>